<name>A0A2W6HUQ5_STEMA</name>
<dbReference type="AlphaFoldDB" id="A0A2W6HUQ5"/>
<reference evidence="2 3" key="1">
    <citation type="submission" date="2016-05" db="EMBL/GenBank/DDBJ databases">
        <authorList>
            <person name="Lavstsen T."/>
            <person name="Jespersen J.S."/>
        </authorList>
    </citation>
    <scope>NUCLEOTIDE SEQUENCE [LARGE SCALE GENOMIC DNA]</scope>
    <source>
        <strain evidence="2 3">SM-5815</strain>
    </source>
</reference>
<dbReference type="Proteomes" id="UP000249614">
    <property type="component" value="Unassembled WGS sequence"/>
</dbReference>
<sequence length="437" mass="47431">MDAMRSRPLPLAALMLGAVGPVSADGAELSDVAAEAIFEEAQMLCQADNGQLWGASLCGPMMLVDRSSRRVTASHADAQGNLQARGKVFVGQLPPDAIIANTAVDWSGTRWTQLLWPLPQDEGRRRTLLAHEMFHRLQPALAIAAPAEGGNEHLDTLEGRYWLQLEWRALAAVLSATGPGAQRNAMNDALAFRAERYRRSPAAAQEEAALELNEGLAEYTGVLVGNPTPSARIEATLHDLRAHAGDRSFVRSFAYATGPAYGLLLDQVSPGWHRDLGLHARDLGTLLAGHTRISPSTYESALRTAAARHGGPALHRREVQREQQRLALLERNRARFVTGPVLRLDLRNMRIQFDPSNMQPLPGNGTVYPTMQLSDVWGTLTVTDGALMQNDWKAVFVQAPASGDLPLQGSGWRLSLGPGWTLVPGARRGDYVLLAPP</sequence>
<gene>
    <name evidence="2" type="ORF">A7X83_01965</name>
</gene>
<evidence type="ECO:0000313" key="2">
    <source>
        <dbReference type="EMBL" id="PZS87197.1"/>
    </source>
</evidence>
<evidence type="ECO:0000256" key="1">
    <source>
        <dbReference type="SAM" id="SignalP"/>
    </source>
</evidence>
<feature type="signal peptide" evidence="1">
    <location>
        <begin position="1"/>
        <end position="24"/>
    </location>
</feature>
<accession>A0A2W6HUQ5</accession>
<comment type="caution">
    <text evidence="2">The sequence shown here is derived from an EMBL/GenBank/DDBJ whole genome shotgun (WGS) entry which is preliminary data.</text>
</comment>
<dbReference type="RefSeq" id="WP_428993008.1">
    <property type="nucleotide sequence ID" value="NZ_LXXM01000237.1"/>
</dbReference>
<protein>
    <submittedName>
        <fullName evidence="2">Uncharacterized protein</fullName>
    </submittedName>
</protein>
<organism evidence="2 3">
    <name type="scientific">Stenotrophomonas maltophilia</name>
    <name type="common">Pseudomonas maltophilia</name>
    <name type="synonym">Xanthomonas maltophilia</name>
    <dbReference type="NCBI Taxonomy" id="40324"/>
    <lineage>
        <taxon>Bacteria</taxon>
        <taxon>Pseudomonadati</taxon>
        <taxon>Pseudomonadota</taxon>
        <taxon>Gammaproteobacteria</taxon>
        <taxon>Lysobacterales</taxon>
        <taxon>Lysobacteraceae</taxon>
        <taxon>Stenotrophomonas</taxon>
        <taxon>Stenotrophomonas maltophilia group</taxon>
    </lineage>
</organism>
<proteinExistence type="predicted"/>
<evidence type="ECO:0000313" key="3">
    <source>
        <dbReference type="Proteomes" id="UP000249614"/>
    </source>
</evidence>
<keyword evidence="1" id="KW-0732">Signal</keyword>
<feature type="chain" id="PRO_5015930767" evidence="1">
    <location>
        <begin position="25"/>
        <end position="437"/>
    </location>
</feature>
<dbReference type="EMBL" id="LXXM01000237">
    <property type="protein sequence ID" value="PZS87197.1"/>
    <property type="molecule type" value="Genomic_DNA"/>
</dbReference>